<dbReference type="AlphaFoldDB" id="A0A2N9L3S0"/>
<evidence type="ECO:0000313" key="3">
    <source>
        <dbReference type="Proteomes" id="UP000239735"/>
    </source>
</evidence>
<dbReference type="Pfam" id="PF08241">
    <property type="entry name" value="Methyltransf_11"/>
    <property type="match status" value="1"/>
</dbReference>
<reference evidence="3" key="1">
    <citation type="submission" date="2018-02" db="EMBL/GenBank/DDBJ databases">
        <authorList>
            <person name="Hausmann B."/>
        </authorList>
    </citation>
    <scope>NUCLEOTIDE SEQUENCE [LARGE SCALE GENOMIC DNA]</scope>
    <source>
        <strain evidence="3">Peat soil MAG SbA5</strain>
    </source>
</reference>
<dbReference type="CDD" id="cd02440">
    <property type="entry name" value="AdoMet_MTases"/>
    <property type="match status" value="1"/>
</dbReference>
<gene>
    <name evidence="2" type="ORF">SBA5_120014</name>
</gene>
<sequence>MQSAHPDAELHDTAILDQFTRQAEPFAQRHGYSKDPMLDLMAECAAVQPNQAVFDVACGPGIISCFFAKRAGHVTGLDFVPAMLDRARRYQAEQQVHNVAWRLGSSTNLPFPDSAFDCVVTRFSFHHFLEPLVALREMKRVTKPGGTVLVCDVAPSAATQAAFNHWEILRDPSHTRALTLAEFEALGDSAGLTLRRKENCRLDRDLEELLSGSFPNPGDADRIRALFEADIRSGTDTLGIAARRESGAIHLTYPVVVLAWQKPA</sequence>
<dbReference type="InterPro" id="IPR029063">
    <property type="entry name" value="SAM-dependent_MTases_sf"/>
</dbReference>
<keyword evidence="2" id="KW-0489">Methyltransferase</keyword>
<dbReference type="GO" id="GO:0032259">
    <property type="term" value="P:methylation"/>
    <property type="evidence" value="ECO:0007669"/>
    <property type="project" value="UniProtKB-KW"/>
</dbReference>
<dbReference type="SUPFAM" id="SSF53335">
    <property type="entry name" value="S-adenosyl-L-methionine-dependent methyltransferases"/>
    <property type="match status" value="1"/>
</dbReference>
<dbReference type="Proteomes" id="UP000239735">
    <property type="component" value="Unassembled WGS sequence"/>
</dbReference>
<name>A0A2N9L3S0_9BACT</name>
<proteinExistence type="predicted"/>
<organism evidence="2 3">
    <name type="scientific">Candidatus Sulfuritelmatomonas gaucii</name>
    <dbReference type="NCBI Taxonomy" id="2043161"/>
    <lineage>
        <taxon>Bacteria</taxon>
        <taxon>Pseudomonadati</taxon>
        <taxon>Acidobacteriota</taxon>
        <taxon>Terriglobia</taxon>
        <taxon>Terriglobales</taxon>
        <taxon>Acidobacteriaceae</taxon>
        <taxon>Candidatus Sulfuritelmatomonas</taxon>
    </lineage>
</organism>
<accession>A0A2N9L3S0</accession>
<dbReference type="OrthoDB" id="128362at2"/>
<evidence type="ECO:0000259" key="1">
    <source>
        <dbReference type="Pfam" id="PF08241"/>
    </source>
</evidence>
<dbReference type="EMBL" id="OKRB01000024">
    <property type="protein sequence ID" value="SPE17938.1"/>
    <property type="molecule type" value="Genomic_DNA"/>
</dbReference>
<dbReference type="InterPro" id="IPR013216">
    <property type="entry name" value="Methyltransf_11"/>
</dbReference>
<feature type="domain" description="Methyltransferase type 11" evidence="1">
    <location>
        <begin position="55"/>
        <end position="149"/>
    </location>
</feature>
<keyword evidence="2" id="KW-0808">Transferase</keyword>
<evidence type="ECO:0000313" key="2">
    <source>
        <dbReference type="EMBL" id="SPE17938.1"/>
    </source>
</evidence>
<protein>
    <submittedName>
        <fullName evidence="2">Putative SAM-dependent methyltransferase</fullName>
    </submittedName>
</protein>
<dbReference type="GO" id="GO:0008757">
    <property type="term" value="F:S-adenosylmethionine-dependent methyltransferase activity"/>
    <property type="evidence" value="ECO:0007669"/>
    <property type="project" value="InterPro"/>
</dbReference>
<dbReference type="PANTHER" id="PTHR43591">
    <property type="entry name" value="METHYLTRANSFERASE"/>
    <property type="match status" value="1"/>
</dbReference>
<dbReference type="Gene3D" id="3.40.50.150">
    <property type="entry name" value="Vaccinia Virus protein VP39"/>
    <property type="match status" value="1"/>
</dbReference>